<dbReference type="InterPro" id="IPR036443">
    <property type="entry name" value="Znf_RanBP2_sf"/>
</dbReference>
<evidence type="ECO:0000256" key="5">
    <source>
        <dbReference type="SAM" id="MobiDB-lite"/>
    </source>
</evidence>
<keyword evidence="9" id="KW-1185">Reference proteome</keyword>
<evidence type="ECO:0000313" key="8">
    <source>
        <dbReference type="EnsemblPlants" id="Kaladp0051s0014.1.v1.1"/>
    </source>
</evidence>
<evidence type="ECO:0000256" key="3">
    <source>
        <dbReference type="ARBA" id="ARBA00022833"/>
    </source>
</evidence>
<dbReference type="EnsemblPlants" id="Kaladp0051s0014.1.v1.1">
    <property type="protein sequence ID" value="Kaladp0051s0014.1.v1.1"/>
    <property type="gene ID" value="Kaladp0051s0014.v1.1"/>
</dbReference>
<dbReference type="OMA" id="WCGSSEV"/>
<organism evidence="8 9">
    <name type="scientific">Kalanchoe fedtschenkoi</name>
    <name type="common">Lavender scallops</name>
    <name type="synonym">South American air plant</name>
    <dbReference type="NCBI Taxonomy" id="63787"/>
    <lineage>
        <taxon>Eukaryota</taxon>
        <taxon>Viridiplantae</taxon>
        <taxon>Streptophyta</taxon>
        <taxon>Embryophyta</taxon>
        <taxon>Tracheophyta</taxon>
        <taxon>Spermatophyta</taxon>
        <taxon>Magnoliopsida</taxon>
        <taxon>eudicotyledons</taxon>
        <taxon>Gunneridae</taxon>
        <taxon>Pentapetalae</taxon>
        <taxon>Saxifragales</taxon>
        <taxon>Crassulaceae</taxon>
        <taxon>Kalanchoe</taxon>
    </lineage>
</organism>
<evidence type="ECO:0000259" key="6">
    <source>
        <dbReference type="PROSITE" id="PS50199"/>
    </source>
</evidence>
<dbReference type="EnsemblPlants" id="Kaladp0051s0014.2.v1.1">
    <property type="protein sequence ID" value="Kaladp0051s0014.2.v1.1"/>
    <property type="gene ID" value="Kaladp0051s0014.v1.1"/>
</dbReference>
<dbReference type="InterPro" id="IPR053000">
    <property type="entry name" value="WSS1-like_metalloprotease"/>
</dbReference>
<evidence type="ECO:0000256" key="2">
    <source>
        <dbReference type="ARBA" id="ARBA00022771"/>
    </source>
</evidence>
<dbReference type="PANTHER" id="PTHR46622:SF3">
    <property type="entry name" value="ZINC ION BINDING PROTEIN"/>
    <property type="match status" value="1"/>
</dbReference>
<dbReference type="GO" id="GO:0008270">
    <property type="term" value="F:zinc ion binding"/>
    <property type="evidence" value="ECO:0007669"/>
    <property type="project" value="UniProtKB-KW"/>
</dbReference>
<dbReference type="PANTHER" id="PTHR46622">
    <property type="entry name" value="DNA-DEPENDENT METALLOPROTEASE WSS1"/>
    <property type="match status" value="1"/>
</dbReference>
<dbReference type="Gramene" id="Kaladp0051s0014.2.v1.1">
    <property type="protein sequence ID" value="Kaladp0051s0014.2.v1.1"/>
    <property type="gene ID" value="Kaladp0051s0014.v1.1"/>
</dbReference>
<dbReference type="PROSITE" id="PS51397">
    <property type="entry name" value="WLM"/>
    <property type="match status" value="1"/>
</dbReference>
<dbReference type="Proteomes" id="UP000594263">
    <property type="component" value="Unplaced"/>
</dbReference>
<dbReference type="GO" id="GO:0005634">
    <property type="term" value="C:nucleus"/>
    <property type="evidence" value="ECO:0007669"/>
    <property type="project" value="TreeGrafter"/>
</dbReference>
<dbReference type="PROSITE" id="PS01358">
    <property type="entry name" value="ZF_RANBP2_1"/>
    <property type="match status" value="2"/>
</dbReference>
<accession>A0A7N0U2Y2</accession>
<feature type="domain" description="WLM" evidence="7">
    <location>
        <begin position="1"/>
        <end position="204"/>
    </location>
</feature>
<name>A0A7N0U2Y2_KALFE</name>
<dbReference type="Gene3D" id="2.30.30.380">
    <property type="entry name" value="Zn-finger domain of Sec23/24"/>
    <property type="match status" value="1"/>
</dbReference>
<keyword evidence="2 4" id="KW-0863">Zinc-finger</keyword>
<feature type="domain" description="RanBP2-type" evidence="6">
    <location>
        <begin position="328"/>
        <end position="357"/>
    </location>
</feature>
<proteinExistence type="predicted"/>
<evidence type="ECO:0000259" key="7">
    <source>
        <dbReference type="PROSITE" id="PS51397"/>
    </source>
</evidence>
<dbReference type="SMART" id="SM00547">
    <property type="entry name" value="ZnF_RBZ"/>
    <property type="match status" value="2"/>
</dbReference>
<dbReference type="Pfam" id="PF08325">
    <property type="entry name" value="WLM"/>
    <property type="match status" value="1"/>
</dbReference>
<dbReference type="GO" id="GO:0006281">
    <property type="term" value="P:DNA repair"/>
    <property type="evidence" value="ECO:0007669"/>
    <property type="project" value="TreeGrafter"/>
</dbReference>
<feature type="domain" description="RanBP2-type" evidence="6">
    <location>
        <begin position="362"/>
        <end position="391"/>
    </location>
</feature>
<keyword evidence="3" id="KW-0862">Zinc</keyword>
<dbReference type="GO" id="GO:0008237">
    <property type="term" value="F:metallopeptidase activity"/>
    <property type="evidence" value="ECO:0007669"/>
    <property type="project" value="TreeGrafter"/>
</dbReference>
<reference evidence="8" key="1">
    <citation type="submission" date="2021-01" db="UniProtKB">
        <authorList>
            <consortium name="EnsemblPlants"/>
        </authorList>
    </citation>
    <scope>IDENTIFICATION</scope>
</reference>
<dbReference type="AlphaFoldDB" id="A0A7N0U2Y2"/>
<keyword evidence="1" id="KW-0479">Metal-binding</keyword>
<dbReference type="InterPro" id="IPR001876">
    <property type="entry name" value="Znf_RanBP2"/>
</dbReference>
<evidence type="ECO:0000313" key="9">
    <source>
        <dbReference type="Proteomes" id="UP000594263"/>
    </source>
</evidence>
<sequence length="405" mass="45194">MNVGDLNKVWEVKPLKRKPKEDEARKILERIAQQVQPIMQKRKWRVKLLSEFCPSNQRLLGLNVGGGVHVKLRLRRPNNDLDFYPYNEVLDTMLHELCHNKYGPHNATFYNLWDELRKECEELISKGITGTGEGFDLPGKRLGGLSRQPPLSSLRKTALAAAENRSRIQLLLPSGPKRLGGDTFIMTALTPIQAAAMAAERRVQDDIWCGSHSLENVVEEECSSKTRKSSVKERDVHSSKNRPLKRSRDLNHQTSGSDAALGIKNLSNGLSISCSGKNQDRSAHRSVYAAAQTSECETDVTYTGTKVNKSATAPTCCPTTSQGKEATRFSLWECGLCTFLNPPLALVCKICLAEKPRDVIMKYKTWACKLCTLENSVDFEKCSACEQWRYSYGPPVSSPSPHLGT</sequence>
<dbReference type="SUPFAM" id="SSF90209">
    <property type="entry name" value="Ran binding protein zinc finger-like"/>
    <property type="match status" value="1"/>
</dbReference>
<protein>
    <submittedName>
        <fullName evidence="8">Uncharacterized protein</fullName>
    </submittedName>
</protein>
<dbReference type="Gramene" id="Kaladp0051s0014.1.v1.1">
    <property type="protein sequence ID" value="Kaladp0051s0014.1.v1.1"/>
    <property type="gene ID" value="Kaladp0051s0014.v1.1"/>
</dbReference>
<dbReference type="PROSITE" id="PS50199">
    <property type="entry name" value="ZF_RANBP2_2"/>
    <property type="match status" value="2"/>
</dbReference>
<evidence type="ECO:0000256" key="4">
    <source>
        <dbReference type="PROSITE-ProRule" id="PRU00322"/>
    </source>
</evidence>
<dbReference type="InterPro" id="IPR013536">
    <property type="entry name" value="WLM_dom"/>
</dbReference>
<feature type="region of interest" description="Disordered" evidence="5">
    <location>
        <begin position="219"/>
        <end position="258"/>
    </location>
</feature>
<evidence type="ECO:0000256" key="1">
    <source>
        <dbReference type="ARBA" id="ARBA00022723"/>
    </source>
</evidence>